<keyword evidence="5" id="KW-0732">Signal</keyword>
<organism evidence="7 8">
    <name type="scientific">Mesosutterella porci</name>
    <dbReference type="NCBI Taxonomy" id="2915351"/>
    <lineage>
        <taxon>Bacteria</taxon>
        <taxon>Pseudomonadati</taxon>
        <taxon>Pseudomonadota</taxon>
        <taxon>Betaproteobacteria</taxon>
        <taxon>Burkholderiales</taxon>
        <taxon>Sutterellaceae</taxon>
        <taxon>Mesosutterella</taxon>
    </lineage>
</organism>
<feature type="signal peptide" evidence="5">
    <location>
        <begin position="1"/>
        <end position="28"/>
    </location>
</feature>
<dbReference type="Gene3D" id="3.90.700.10">
    <property type="entry name" value="Succinate dehydrogenase/fumarate reductase flavoprotein, catalytic domain"/>
    <property type="match status" value="1"/>
</dbReference>
<feature type="chain" id="PRO_5044962703" evidence="5">
    <location>
        <begin position="29"/>
        <end position="509"/>
    </location>
</feature>
<keyword evidence="4 5" id="KW-0560">Oxidoreductase</keyword>
<gene>
    <name evidence="7" type="ORF">MAF45_00995</name>
</gene>
<reference evidence="7 8" key="1">
    <citation type="submission" date="2022-02" db="EMBL/GenBank/DDBJ databases">
        <title>Mesosutterella porci, a novel member of the family Sutterellaceae from pig feces.</title>
        <authorList>
            <person name="Wylensek D."/>
            <person name="Clavel T."/>
        </authorList>
    </citation>
    <scope>NUCLEOTIDE SEQUENCE [LARGE SCALE GENOMIC DNA]</scope>
    <source>
        <strain evidence="8">oilRF-744-wt-GAM-9</strain>
    </source>
</reference>
<sequence>MSELRLSRRRLLAWSALAAAAGTFPLGAAAVTAVPEKWDEVRDVIVVGSGFAGLAAAYEAKKAGSDVLILEKMRTPGGNSIINGGIFAVPGSPEQKKLGIKDSPELMEKDMMRAGNGLNHVEKVRTLCEQALPTYHWAVDEIGVKFQSKNIKQEGGHSVPRSLFTANGSGSEIVTKELAALEKLGVKPRLRAMMESIIVDPSGRVVGLRVREGYRFPDRNSGRVRCIAARRAVVLAYGGFAADPAFRQMYDPKLTEKFQSTNQPGATGDSWRAAMDIGAQMIQNDQIQILPQTSPDEKGFGIGFAWSGHVSMFGVWIDAVTGRRFVNELANRKVRSLAILERLSQGHDCLAIGDAGTAASFAEIRPGMLQKELQRGCVFKYDTLEDLARARKVPLDALKKTVDEMNETVKTRRDPMGRPVNAKAKPLGQGPWYVARMSPKVHHCMGGLYTNNKAQVYHVMGRLIPGLYAAGEATGGVHGAVRLGSCGTADALIYGRIAGQQAAAQKPWM</sequence>
<dbReference type="InterPro" id="IPR010960">
    <property type="entry name" value="Flavocytochrome_c"/>
</dbReference>
<comment type="cofactor">
    <cofactor evidence="1">
        <name>FAD</name>
        <dbReference type="ChEBI" id="CHEBI:57692"/>
    </cofactor>
</comment>
<dbReference type="InterPro" id="IPR003953">
    <property type="entry name" value="FAD-dep_OxRdtase_2_FAD-bd"/>
</dbReference>
<evidence type="ECO:0000256" key="1">
    <source>
        <dbReference type="ARBA" id="ARBA00001974"/>
    </source>
</evidence>
<protein>
    <submittedName>
        <fullName evidence="7">Flavocytochrome c</fullName>
    </submittedName>
</protein>
<dbReference type="PANTHER" id="PTHR43400">
    <property type="entry name" value="FUMARATE REDUCTASE"/>
    <property type="match status" value="1"/>
</dbReference>
<evidence type="ECO:0000259" key="6">
    <source>
        <dbReference type="Pfam" id="PF00890"/>
    </source>
</evidence>
<comment type="similarity">
    <text evidence="5">Belongs to the FAD-dependent oxidoreductase 2 family. FRD/SDH subfamily.</text>
</comment>
<comment type="caution">
    <text evidence="7">The sequence shown here is derived from an EMBL/GenBank/DDBJ whole genome shotgun (WGS) entry which is preliminary data.</text>
</comment>
<dbReference type="Gene3D" id="3.50.50.60">
    <property type="entry name" value="FAD/NAD(P)-binding domain"/>
    <property type="match status" value="1"/>
</dbReference>
<evidence type="ECO:0000256" key="2">
    <source>
        <dbReference type="ARBA" id="ARBA00022630"/>
    </source>
</evidence>
<dbReference type="InterPro" id="IPR006311">
    <property type="entry name" value="TAT_signal"/>
</dbReference>
<dbReference type="InterPro" id="IPR027477">
    <property type="entry name" value="Succ_DH/fumarate_Rdtase_cat_sf"/>
</dbReference>
<dbReference type="NCBIfam" id="TIGR01813">
    <property type="entry name" value="flavo_cyto_c"/>
    <property type="match status" value="1"/>
</dbReference>
<dbReference type="InterPro" id="IPR050315">
    <property type="entry name" value="FAD-oxidoreductase_2"/>
</dbReference>
<dbReference type="SUPFAM" id="SSF56425">
    <property type="entry name" value="Succinate dehydrogenase/fumarate reductase flavoprotein, catalytic domain"/>
    <property type="match status" value="1"/>
</dbReference>
<dbReference type="PANTHER" id="PTHR43400:SF7">
    <property type="entry name" value="FAD-DEPENDENT OXIDOREDUCTASE 2 FAD BINDING DOMAIN-CONTAINING PROTEIN"/>
    <property type="match status" value="1"/>
</dbReference>
<evidence type="ECO:0000313" key="7">
    <source>
        <dbReference type="EMBL" id="MCG5030031.1"/>
    </source>
</evidence>
<proteinExistence type="inferred from homology"/>
<dbReference type="Pfam" id="PF00890">
    <property type="entry name" value="FAD_binding_2"/>
    <property type="match status" value="1"/>
</dbReference>
<dbReference type="PROSITE" id="PS51318">
    <property type="entry name" value="TAT"/>
    <property type="match status" value="1"/>
</dbReference>
<name>A0ABS9MN31_9BURK</name>
<dbReference type="SUPFAM" id="SSF51905">
    <property type="entry name" value="FAD/NAD(P)-binding domain"/>
    <property type="match status" value="1"/>
</dbReference>
<dbReference type="RefSeq" id="WP_237977687.1">
    <property type="nucleotide sequence ID" value="NZ_JAKNCT010000001.1"/>
</dbReference>
<evidence type="ECO:0000256" key="4">
    <source>
        <dbReference type="ARBA" id="ARBA00023002"/>
    </source>
</evidence>
<dbReference type="PRINTS" id="PR00368">
    <property type="entry name" value="FADPNR"/>
</dbReference>
<keyword evidence="2 5" id="KW-0285">Flavoprotein</keyword>
<feature type="domain" description="FAD-dependent oxidoreductase 2 FAD-binding" evidence="6">
    <location>
        <begin position="43"/>
        <end position="487"/>
    </location>
</feature>
<keyword evidence="3 5" id="KW-0274">FAD</keyword>
<dbReference type="InterPro" id="IPR036188">
    <property type="entry name" value="FAD/NAD-bd_sf"/>
</dbReference>
<accession>A0ABS9MN31</accession>
<evidence type="ECO:0000256" key="3">
    <source>
        <dbReference type="ARBA" id="ARBA00022827"/>
    </source>
</evidence>
<evidence type="ECO:0000313" key="8">
    <source>
        <dbReference type="Proteomes" id="UP001297600"/>
    </source>
</evidence>
<dbReference type="EMBL" id="JAKNCT010000001">
    <property type="protein sequence ID" value="MCG5030031.1"/>
    <property type="molecule type" value="Genomic_DNA"/>
</dbReference>
<dbReference type="Proteomes" id="UP001297600">
    <property type="component" value="Unassembled WGS sequence"/>
</dbReference>
<evidence type="ECO:0000256" key="5">
    <source>
        <dbReference type="RuleBase" id="RU366062"/>
    </source>
</evidence>
<keyword evidence="8" id="KW-1185">Reference proteome</keyword>